<keyword evidence="1" id="KW-0812">Transmembrane</keyword>
<name>A0A1F5ZNJ7_9BACT</name>
<organism evidence="2 3">
    <name type="scientific">Candidatus Gottesmanbacteria bacterium RIFCSPHIGHO2_02_FULL_39_11</name>
    <dbReference type="NCBI Taxonomy" id="1798382"/>
    <lineage>
        <taxon>Bacteria</taxon>
        <taxon>Candidatus Gottesmaniibacteriota</taxon>
    </lineage>
</organism>
<evidence type="ECO:0000313" key="3">
    <source>
        <dbReference type="Proteomes" id="UP000176923"/>
    </source>
</evidence>
<accession>A0A1F5ZNJ7</accession>
<sequence>MTPIAPDLSQNIATTIYLIFAHNYIAFAYLTGMLVGIGLAIWKPSRFSLFVFLGFAILLFSFEYDKHIIEPLRNQTITSLVTVTPHYKVSKVIDALISEIFPVLFYTVGWGMVFTSIVYAGVKLGKHRHSP</sequence>
<keyword evidence="1" id="KW-0472">Membrane</keyword>
<comment type="caution">
    <text evidence="2">The sequence shown here is derived from an EMBL/GenBank/DDBJ whole genome shotgun (WGS) entry which is preliminary data.</text>
</comment>
<evidence type="ECO:0000313" key="2">
    <source>
        <dbReference type="EMBL" id="OGG14001.1"/>
    </source>
</evidence>
<feature type="transmembrane region" description="Helical" evidence="1">
    <location>
        <begin position="16"/>
        <end position="40"/>
    </location>
</feature>
<proteinExistence type="predicted"/>
<dbReference type="Proteomes" id="UP000176923">
    <property type="component" value="Unassembled WGS sequence"/>
</dbReference>
<protein>
    <submittedName>
        <fullName evidence="2">Uncharacterized protein</fullName>
    </submittedName>
</protein>
<feature type="transmembrane region" description="Helical" evidence="1">
    <location>
        <begin position="100"/>
        <end position="122"/>
    </location>
</feature>
<evidence type="ECO:0000256" key="1">
    <source>
        <dbReference type="SAM" id="Phobius"/>
    </source>
</evidence>
<dbReference type="EMBL" id="MFJL01000032">
    <property type="protein sequence ID" value="OGG14001.1"/>
    <property type="molecule type" value="Genomic_DNA"/>
</dbReference>
<keyword evidence="1" id="KW-1133">Transmembrane helix</keyword>
<dbReference type="AlphaFoldDB" id="A0A1F5ZNJ7"/>
<dbReference type="STRING" id="1798382.A3D77_03385"/>
<gene>
    <name evidence="2" type="ORF">A3D77_03385</name>
</gene>
<feature type="transmembrane region" description="Helical" evidence="1">
    <location>
        <begin position="47"/>
        <end position="64"/>
    </location>
</feature>
<reference evidence="2 3" key="1">
    <citation type="journal article" date="2016" name="Nat. Commun.">
        <title>Thousands of microbial genomes shed light on interconnected biogeochemical processes in an aquifer system.</title>
        <authorList>
            <person name="Anantharaman K."/>
            <person name="Brown C.T."/>
            <person name="Hug L.A."/>
            <person name="Sharon I."/>
            <person name="Castelle C.J."/>
            <person name="Probst A.J."/>
            <person name="Thomas B.C."/>
            <person name="Singh A."/>
            <person name="Wilkins M.J."/>
            <person name="Karaoz U."/>
            <person name="Brodie E.L."/>
            <person name="Williams K.H."/>
            <person name="Hubbard S.S."/>
            <person name="Banfield J.F."/>
        </authorList>
    </citation>
    <scope>NUCLEOTIDE SEQUENCE [LARGE SCALE GENOMIC DNA]</scope>
</reference>